<feature type="non-terminal residue" evidence="1">
    <location>
        <position position="260"/>
    </location>
</feature>
<name>A0ACC1HMD8_9FUNG</name>
<gene>
    <name evidence="1" type="ORF">EV182_005709</name>
</gene>
<proteinExistence type="predicted"/>
<sequence length="260" mass="28406">MAGPNSLTSTSASNQARQRQSRRDEAIRKKAELDINKKMDKTRSRGGPPGSSNSDLPTTPNSSDRRNRAQNIRLRQKYAPGTVAALRPATALTIREDINIVEASQLMAAKRADSVLVVDEDERLSGIFTAKDVAYRVVAEGLNARSTLVRDIATANPLCVTTDTQATDALNTMVARGFRHLPVCNDEGDVVGLLDVIKCMYDALDKMDRAYQSSKALYDALEGVEKEWSMNPVQLVSFVDTFRDKMSCPNISTVLDGAAP</sequence>
<comment type="caution">
    <text evidence="1">The sequence shown here is derived from an EMBL/GenBank/DDBJ whole genome shotgun (WGS) entry which is preliminary data.</text>
</comment>
<protein>
    <submittedName>
        <fullName evidence="1">Uncharacterized protein</fullName>
    </submittedName>
</protein>
<evidence type="ECO:0000313" key="1">
    <source>
        <dbReference type="EMBL" id="KAJ1677654.1"/>
    </source>
</evidence>
<organism evidence="1 2">
    <name type="scientific">Spiromyces aspiralis</name>
    <dbReference type="NCBI Taxonomy" id="68401"/>
    <lineage>
        <taxon>Eukaryota</taxon>
        <taxon>Fungi</taxon>
        <taxon>Fungi incertae sedis</taxon>
        <taxon>Zoopagomycota</taxon>
        <taxon>Kickxellomycotina</taxon>
        <taxon>Kickxellomycetes</taxon>
        <taxon>Kickxellales</taxon>
        <taxon>Kickxellaceae</taxon>
        <taxon>Spiromyces</taxon>
    </lineage>
</organism>
<dbReference type="Proteomes" id="UP001145114">
    <property type="component" value="Unassembled WGS sequence"/>
</dbReference>
<keyword evidence="2" id="KW-1185">Reference proteome</keyword>
<accession>A0ACC1HMD8</accession>
<evidence type="ECO:0000313" key="2">
    <source>
        <dbReference type="Proteomes" id="UP001145114"/>
    </source>
</evidence>
<reference evidence="1" key="1">
    <citation type="submission" date="2022-06" db="EMBL/GenBank/DDBJ databases">
        <title>Phylogenomic reconstructions and comparative analyses of Kickxellomycotina fungi.</title>
        <authorList>
            <person name="Reynolds N.K."/>
            <person name="Stajich J.E."/>
            <person name="Barry K."/>
            <person name="Grigoriev I.V."/>
            <person name="Crous P."/>
            <person name="Smith M.E."/>
        </authorList>
    </citation>
    <scope>NUCLEOTIDE SEQUENCE</scope>
    <source>
        <strain evidence="1">RSA 2271</strain>
    </source>
</reference>
<dbReference type="EMBL" id="JAMZIH010002118">
    <property type="protein sequence ID" value="KAJ1677654.1"/>
    <property type="molecule type" value="Genomic_DNA"/>
</dbReference>